<evidence type="ECO:0000313" key="3">
    <source>
        <dbReference type="Proteomes" id="UP001187066"/>
    </source>
</evidence>
<dbReference type="EMBL" id="JAWLOF010000004">
    <property type="protein sequence ID" value="MDV7022623.1"/>
    <property type="molecule type" value="Genomic_DNA"/>
</dbReference>
<organism evidence="2 3">
    <name type="scientific">Atlantibacter subterraneus</name>
    <dbReference type="NCBI Taxonomy" id="255519"/>
    <lineage>
        <taxon>Bacteria</taxon>
        <taxon>Pseudomonadati</taxon>
        <taxon>Pseudomonadota</taxon>
        <taxon>Gammaproteobacteria</taxon>
        <taxon>Enterobacterales</taxon>
        <taxon>Enterobacteriaceae</taxon>
        <taxon>Atlantibacter</taxon>
    </lineage>
</organism>
<evidence type="ECO:0000256" key="1">
    <source>
        <dbReference type="SAM" id="MobiDB-lite"/>
    </source>
</evidence>
<dbReference type="RefSeq" id="WP_151603400.1">
    <property type="nucleotide sequence ID" value="NZ_JAWLOF010000004.1"/>
</dbReference>
<protein>
    <submittedName>
        <fullName evidence="2">Uncharacterized protein</fullName>
    </submittedName>
</protein>
<sequence>MSYEHLNSGDWLEQYRARQAARNEMMARAIEEGRTHVVIAGEDAEAMSSGQTSEIAPVPKQDK</sequence>
<keyword evidence="3" id="KW-1185">Reference proteome</keyword>
<proteinExistence type="predicted"/>
<name>A0ABU4E0I4_9ENTR</name>
<evidence type="ECO:0000313" key="2">
    <source>
        <dbReference type="EMBL" id="MDV7022623.1"/>
    </source>
</evidence>
<dbReference type="Proteomes" id="UP001187066">
    <property type="component" value="Unassembled WGS sequence"/>
</dbReference>
<comment type="caution">
    <text evidence="2">The sequence shown here is derived from an EMBL/GenBank/DDBJ whole genome shotgun (WGS) entry which is preliminary data.</text>
</comment>
<feature type="region of interest" description="Disordered" evidence="1">
    <location>
        <begin position="43"/>
        <end position="63"/>
    </location>
</feature>
<accession>A0ABU4E0I4</accession>
<reference evidence="2 3" key="1">
    <citation type="submission" date="2023-10" db="EMBL/GenBank/DDBJ databases">
        <authorList>
            <person name="Dale J."/>
        </authorList>
    </citation>
    <scope>NUCLEOTIDE SEQUENCE [LARGE SCALE GENOMIC DNA]</scope>
    <source>
        <strain evidence="2 3">2023EL-00970</strain>
    </source>
</reference>
<gene>
    <name evidence="2" type="ORF">R4P48_08000</name>
</gene>